<dbReference type="PANTHER" id="PTHR43537:SF49">
    <property type="entry name" value="TRANSCRIPTIONAL REGULATORY PROTEIN"/>
    <property type="match status" value="1"/>
</dbReference>
<name>A0A2N3YIY2_9MICO</name>
<keyword evidence="3" id="KW-0804">Transcription</keyword>
<comment type="caution">
    <text evidence="6">The sequence shown here is derived from an EMBL/GenBank/DDBJ whole genome shotgun (WGS) entry which is preliminary data.</text>
</comment>
<dbReference type="Gene3D" id="1.10.10.10">
    <property type="entry name" value="Winged helix-like DNA-binding domain superfamily/Winged helix DNA-binding domain"/>
    <property type="match status" value="1"/>
</dbReference>
<dbReference type="EMBL" id="PJNE01000001">
    <property type="protein sequence ID" value="PKW26816.1"/>
    <property type="molecule type" value="Genomic_DNA"/>
</dbReference>
<dbReference type="Pfam" id="PF07729">
    <property type="entry name" value="FCD"/>
    <property type="match status" value="1"/>
</dbReference>
<keyword evidence="4" id="KW-0175">Coiled coil</keyword>
<dbReference type="Gene3D" id="1.20.120.530">
    <property type="entry name" value="GntR ligand-binding domain-like"/>
    <property type="match status" value="1"/>
</dbReference>
<dbReference type="SUPFAM" id="SSF46785">
    <property type="entry name" value="Winged helix' DNA-binding domain"/>
    <property type="match status" value="1"/>
</dbReference>
<organism evidence="6 7">
    <name type="scientific">Phycicoccus duodecadis</name>
    <dbReference type="NCBI Taxonomy" id="173053"/>
    <lineage>
        <taxon>Bacteria</taxon>
        <taxon>Bacillati</taxon>
        <taxon>Actinomycetota</taxon>
        <taxon>Actinomycetes</taxon>
        <taxon>Micrococcales</taxon>
        <taxon>Intrasporangiaceae</taxon>
        <taxon>Phycicoccus</taxon>
    </lineage>
</organism>
<dbReference type="SMART" id="SM00345">
    <property type="entry name" value="HTH_GNTR"/>
    <property type="match status" value="1"/>
</dbReference>
<dbReference type="OrthoDB" id="9816161at2"/>
<evidence type="ECO:0000256" key="3">
    <source>
        <dbReference type="ARBA" id="ARBA00023163"/>
    </source>
</evidence>
<dbReference type="Proteomes" id="UP000233781">
    <property type="component" value="Unassembled WGS sequence"/>
</dbReference>
<dbReference type="PROSITE" id="PS50949">
    <property type="entry name" value="HTH_GNTR"/>
    <property type="match status" value="1"/>
</dbReference>
<keyword evidence="1" id="KW-0805">Transcription regulation</keyword>
<dbReference type="SMART" id="SM00895">
    <property type="entry name" value="FCD"/>
    <property type="match status" value="1"/>
</dbReference>
<protein>
    <submittedName>
        <fullName evidence="6">GntR family transcriptional regulator</fullName>
    </submittedName>
</protein>
<evidence type="ECO:0000256" key="2">
    <source>
        <dbReference type="ARBA" id="ARBA00023125"/>
    </source>
</evidence>
<dbReference type="SUPFAM" id="SSF48008">
    <property type="entry name" value="GntR ligand-binding domain-like"/>
    <property type="match status" value="1"/>
</dbReference>
<dbReference type="Pfam" id="PF00392">
    <property type="entry name" value="GntR"/>
    <property type="match status" value="1"/>
</dbReference>
<dbReference type="InterPro" id="IPR008920">
    <property type="entry name" value="TF_FadR/GntR_C"/>
</dbReference>
<evidence type="ECO:0000313" key="6">
    <source>
        <dbReference type="EMBL" id="PKW26816.1"/>
    </source>
</evidence>
<proteinExistence type="predicted"/>
<dbReference type="AlphaFoldDB" id="A0A2N3YIY2"/>
<feature type="coiled-coil region" evidence="4">
    <location>
        <begin position="98"/>
        <end position="125"/>
    </location>
</feature>
<gene>
    <name evidence="6" type="ORF">ATL31_1638</name>
</gene>
<dbReference type="GO" id="GO:0003700">
    <property type="term" value="F:DNA-binding transcription factor activity"/>
    <property type="evidence" value="ECO:0007669"/>
    <property type="project" value="InterPro"/>
</dbReference>
<evidence type="ECO:0000313" key="7">
    <source>
        <dbReference type="Proteomes" id="UP000233781"/>
    </source>
</evidence>
<dbReference type="InterPro" id="IPR000524">
    <property type="entry name" value="Tscrpt_reg_HTH_GntR"/>
</dbReference>
<dbReference type="GO" id="GO:0003677">
    <property type="term" value="F:DNA binding"/>
    <property type="evidence" value="ECO:0007669"/>
    <property type="project" value="UniProtKB-KW"/>
</dbReference>
<sequence length="217" mass="24499">MAAARPRASDVAYQEILDRILDMRLPPGAQVNEISLAEELGLSRMPVHEAVARLAVDRFVTVQPRRGSYVSALQVEDVLDMFEAREAIECGVAHIAARRASDADLAQLRALVQDAEQAREGFDHDRFLRDDLAIHQFLVHMVRNTLLQDAADRLLLHNVRFWRSYWASRPALEGSMISHEALLLALESRDAEGAERAMRQHIFTSLELVQAPFRGPR</sequence>
<dbReference type="InterPro" id="IPR036390">
    <property type="entry name" value="WH_DNA-bd_sf"/>
</dbReference>
<keyword evidence="2" id="KW-0238">DNA-binding</keyword>
<feature type="domain" description="HTH gntR-type" evidence="5">
    <location>
        <begin position="6"/>
        <end position="73"/>
    </location>
</feature>
<evidence type="ECO:0000256" key="1">
    <source>
        <dbReference type="ARBA" id="ARBA00023015"/>
    </source>
</evidence>
<dbReference type="InterPro" id="IPR036388">
    <property type="entry name" value="WH-like_DNA-bd_sf"/>
</dbReference>
<accession>A0A2N3YIY2</accession>
<reference evidence="6 7" key="1">
    <citation type="submission" date="2017-12" db="EMBL/GenBank/DDBJ databases">
        <title>Sequencing the genomes of 1000 Actinobacteria strains.</title>
        <authorList>
            <person name="Klenk H.-P."/>
        </authorList>
    </citation>
    <scope>NUCLEOTIDE SEQUENCE [LARGE SCALE GENOMIC DNA]</scope>
    <source>
        <strain evidence="6 7">DSM 12806</strain>
    </source>
</reference>
<dbReference type="InterPro" id="IPR011711">
    <property type="entry name" value="GntR_C"/>
</dbReference>
<dbReference type="RefSeq" id="WP_101395325.1">
    <property type="nucleotide sequence ID" value="NZ_PJNE01000001.1"/>
</dbReference>
<evidence type="ECO:0000256" key="4">
    <source>
        <dbReference type="SAM" id="Coils"/>
    </source>
</evidence>
<evidence type="ECO:0000259" key="5">
    <source>
        <dbReference type="PROSITE" id="PS50949"/>
    </source>
</evidence>
<dbReference type="PANTHER" id="PTHR43537">
    <property type="entry name" value="TRANSCRIPTIONAL REGULATOR, GNTR FAMILY"/>
    <property type="match status" value="1"/>
</dbReference>
<dbReference type="CDD" id="cd07377">
    <property type="entry name" value="WHTH_GntR"/>
    <property type="match status" value="1"/>
</dbReference>
<keyword evidence="7" id="KW-1185">Reference proteome</keyword>